<dbReference type="InParanoid" id="T0Q1B2"/>
<name>T0Q1B2_SAPDV</name>
<reference evidence="1 2" key="1">
    <citation type="submission" date="2012-04" db="EMBL/GenBank/DDBJ databases">
        <title>The Genome Sequence of Saprolegnia declina VS20.</title>
        <authorList>
            <consortium name="The Broad Institute Genome Sequencing Platform"/>
            <person name="Russ C."/>
            <person name="Nusbaum C."/>
            <person name="Tyler B."/>
            <person name="van West P."/>
            <person name="Dieguez-Uribeondo J."/>
            <person name="de Bruijn I."/>
            <person name="Tripathy S."/>
            <person name="Jiang R."/>
            <person name="Young S.K."/>
            <person name="Zeng Q."/>
            <person name="Gargeya S."/>
            <person name="Fitzgerald M."/>
            <person name="Haas B."/>
            <person name="Abouelleil A."/>
            <person name="Alvarado L."/>
            <person name="Arachchi H.M."/>
            <person name="Berlin A."/>
            <person name="Chapman S.B."/>
            <person name="Goldberg J."/>
            <person name="Griggs A."/>
            <person name="Gujja S."/>
            <person name="Hansen M."/>
            <person name="Howarth C."/>
            <person name="Imamovic A."/>
            <person name="Larimer J."/>
            <person name="McCowen C."/>
            <person name="Montmayeur A."/>
            <person name="Murphy C."/>
            <person name="Neiman D."/>
            <person name="Pearson M."/>
            <person name="Priest M."/>
            <person name="Roberts A."/>
            <person name="Saif S."/>
            <person name="Shea T."/>
            <person name="Sisk P."/>
            <person name="Sykes S."/>
            <person name="Wortman J."/>
            <person name="Nusbaum C."/>
            <person name="Birren B."/>
        </authorList>
    </citation>
    <scope>NUCLEOTIDE SEQUENCE [LARGE SCALE GENOMIC DNA]</scope>
    <source>
        <strain evidence="1 2">VS20</strain>
    </source>
</reference>
<protein>
    <submittedName>
        <fullName evidence="1">Uncharacterized protein</fullName>
    </submittedName>
</protein>
<dbReference type="AlphaFoldDB" id="T0Q1B2"/>
<dbReference type="GeneID" id="19955789"/>
<keyword evidence="2" id="KW-1185">Reference proteome</keyword>
<evidence type="ECO:0000313" key="1">
    <source>
        <dbReference type="EMBL" id="EQC27160.1"/>
    </source>
</evidence>
<organism evidence="1 2">
    <name type="scientific">Saprolegnia diclina (strain VS20)</name>
    <dbReference type="NCBI Taxonomy" id="1156394"/>
    <lineage>
        <taxon>Eukaryota</taxon>
        <taxon>Sar</taxon>
        <taxon>Stramenopiles</taxon>
        <taxon>Oomycota</taxon>
        <taxon>Saprolegniomycetes</taxon>
        <taxon>Saprolegniales</taxon>
        <taxon>Saprolegniaceae</taxon>
        <taxon>Saprolegnia</taxon>
    </lineage>
</organism>
<dbReference type="RefSeq" id="XP_008619446.1">
    <property type="nucleotide sequence ID" value="XM_008621224.1"/>
</dbReference>
<evidence type="ECO:0000313" key="2">
    <source>
        <dbReference type="Proteomes" id="UP000030762"/>
    </source>
</evidence>
<dbReference type="EMBL" id="JH767214">
    <property type="protein sequence ID" value="EQC27160.1"/>
    <property type="molecule type" value="Genomic_DNA"/>
</dbReference>
<dbReference type="VEuPathDB" id="FungiDB:SDRG_15062"/>
<sequence>METMTLARATAEADLRTKEEALQALEDDANDTTYGRPTVRLQLRVLWLKPPLVHLQCQLSSSTPAP</sequence>
<accession>T0Q1B2</accession>
<gene>
    <name evidence="1" type="ORF">SDRG_15062</name>
</gene>
<dbReference type="Proteomes" id="UP000030762">
    <property type="component" value="Unassembled WGS sequence"/>
</dbReference>
<proteinExistence type="predicted"/>